<proteinExistence type="predicted"/>
<dbReference type="PANTHER" id="PTHR43537:SF5">
    <property type="entry name" value="UXU OPERON TRANSCRIPTIONAL REGULATOR"/>
    <property type="match status" value="1"/>
</dbReference>
<reference evidence="6 7" key="1">
    <citation type="submission" date="2018-02" db="EMBL/GenBank/DDBJ databases">
        <title>Whole genome sequencing of endophytic bacterium.</title>
        <authorList>
            <person name="Eedara R."/>
            <person name="Podile A.R."/>
        </authorList>
    </citation>
    <scope>NUCLEOTIDE SEQUENCE [LARGE SCALE GENOMIC DNA]</scope>
    <source>
        <strain evidence="6 7">RP1T</strain>
    </source>
</reference>
<dbReference type="SUPFAM" id="SSF46785">
    <property type="entry name" value="Winged helix' DNA-binding domain"/>
    <property type="match status" value="1"/>
</dbReference>
<dbReference type="SUPFAM" id="SSF48008">
    <property type="entry name" value="GntR ligand-binding domain-like"/>
    <property type="match status" value="1"/>
</dbReference>
<dbReference type="EMBL" id="PUEJ01000020">
    <property type="protein sequence ID" value="PRH83898.1"/>
    <property type="molecule type" value="Genomic_DNA"/>
</dbReference>
<organism evidence="6 7">
    <name type="scientific">Labrys okinawensis</name>
    <dbReference type="NCBI Taxonomy" id="346911"/>
    <lineage>
        <taxon>Bacteria</taxon>
        <taxon>Pseudomonadati</taxon>
        <taxon>Pseudomonadota</taxon>
        <taxon>Alphaproteobacteria</taxon>
        <taxon>Hyphomicrobiales</taxon>
        <taxon>Xanthobacteraceae</taxon>
        <taxon>Labrys</taxon>
    </lineage>
</organism>
<dbReference type="CDD" id="cd07377">
    <property type="entry name" value="WHTH_GntR"/>
    <property type="match status" value="1"/>
</dbReference>
<keyword evidence="2" id="KW-0238">DNA-binding</keyword>
<dbReference type="RefSeq" id="WP_105865695.1">
    <property type="nucleotide sequence ID" value="NZ_PUEJ01000020.1"/>
</dbReference>
<dbReference type="Gene3D" id="1.20.120.530">
    <property type="entry name" value="GntR ligand-binding domain-like"/>
    <property type="match status" value="1"/>
</dbReference>
<dbReference type="GO" id="GO:0003700">
    <property type="term" value="F:DNA-binding transcription factor activity"/>
    <property type="evidence" value="ECO:0007669"/>
    <property type="project" value="InterPro"/>
</dbReference>
<evidence type="ECO:0000256" key="1">
    <source>
        <dbReference type="ARBA" id="ARBA00023015"/>
    </source>
</evidence>
<dbReference type="Pfam" id="PF00392">
    <property type="entry name" value="GntR"/>
    <property type="match status" value="1"/>
</dbReference>
<protein>
    <submittedName>
        <fullName evidence="6">GntR family transcriptional regulator</fullName>
    </submittedName>
</protein>
<dbReference type="PANTHER" id="PTHR43537">
    <property type="entry name" value="TRANSCRIPTIONAL REGULATOR, GNTR FAMILY"/>
    <property type="match status" value="1"/>
</dbReference>
<feature type="domain" description="HTH gntR-type" evidence="5">
    <location>
        <begin position="35"/>
        <end position="103"/>
    </location>
</feature>
<dbReference type="InterPro" id="IPR036390">
    <property type="entry name" value="WH_DNA-bd_sf"/>
</dbReference>
<feature type="region of interest" description="Disordered" evidence="4">
    <location>
        <begin position="1"/>
        <end position="32"/>
    </location>
</feature>
<evidence type="ECO:0000259" key="5">
    <source>
        <dbReference type="PROSITE" id="PS50949"/>
    </source>
</evidence>
<dbReference type="SMART" id="SM00895">
    <property type="entry name" value="FCD"/>
    <property type="match status" value="1"/>
</dbReference>
<dbReference type="SMART" id="SM00345">
    <property type="entry name" value="HTH_GNTR"/>
    <property type="match status" value="1"/>
</dbReference>
<dbReference type="InterPro" id="IPR000524">
    <property type="entry name" value="Tscrpt_reg_HTH_GntR"/>
</dbReference>
<accession>A0A2S9Q3F9</accession>
<evidence type="ECO:0000256" key="2">
    <source>
        <dbReference type="ARBA" id="ARBA00023125"/>
    </source>
</evidence>
<evidence type="ECO:0000313" key="6">
    <source>
        <dbReference type="EMBL" id="PRH83898.1"/>
    </source>
</evidence>
<comment type="caution">
    <text evidence="6">The sequence shown here is derived from an EMBL/GenBank/DDBJ whole genome shotgun (WGS) entry which is preliminary data.</text>
</comment>
<keyword evidence="1" id="KW-0805">Transcription regulation</keyword>
<feature type="compositionally biased region" description="Polar residues" evidence="4">
    <location>
        <begin position="1"/>
        <end position="22"/>
    </location>
</feature>
<dbReference type="PROSITE" id="PS50949">
    <property type="entry name" value="HTH_GNTR"/>
    <property type="match status" value="1"/>
</dbReference>
<evidence type="ECO:0000256" key="4">
    <source>
        <dbReference type="SAM" id="MobiDB-lite"/>
    </source>
</evidence>
<dbReference type="InterPro" id="IPR036388">
    <property type="entry name" value="WH-like_DNA-bd_sf"/>
</dbReference>
<dbReference type="AlphaFoldDB" id="A0A2S9Q3F9"/>
<dbReference type="Pfam" id="PF07729">
    <property type="entry name" value="FCD"/>
    <property type="match status" value="1"/>
</dbReference>
<evidence type="ECO:0000313" key="7">
    <source>
        <dbReference type="Proteomes" id="UP000237682"/>
    </source>
</evidence>
<keyword evidence="7" id="KW-1185">Reference proteome</keyword>
<gene>
    <name evidence="6" type="ORF">C5L14_29800</name>
</gene>
<keyword evidence="3" id="KW-0804">Transcription</keyword>
<dbReference type="InterPro" id="IPR008920">
    <property type="entry name" value="TF_FadR/GntR_C"/>
</dbReference>
<dbReference type="PRINTS" id="PR00035">
    <property type="entry name" value="HTHGNTR"/>
</dbReference>
<dbReference type="InterPro" id="IPR011711">
    <property type="entry name" value="GntR_C"/>
</dbReference>
<dbReference type="Proteomes" id="UP000237682">
    <property type="component" value="Unassembled WGS sequence"/>
</dbReference>
<evidence type="ECO:0000256" key="3">
    <source>
        <dbReference type="ARBA" id="ARBA00023163"/>
    </source>
</evidence>
<dbReference type="Gene3D" id="1.10.10.10">
    <property type="entry name" value="Winged helix-like DNA-binding domain superfamily/Winged helix DNA-binding domain"/>
    <property type="match status" value="1"/>
</dbReference>
<sequence>MDKRNAATTDTEPRLTNQSRGSGSLDGIADRPGRTPLVQRVYHILLTKISRGDYLADEKLPGEHELASTLLVSRPIIREALKLLRDEGLIYSRQGAGSFVKKLAEDTRNIGYSPVETIADIQRCYELRMSIEPDHAYYAALRWNEPALAKIAAALELMRDAVQLFLHRDDADYNFHYAISQATNNHFYVLSMQSLRDHISIGMKFHGVSLAGPEAMLADVFAEHQLIFDAIRRREAEAARDIMHRHLKRSRDRVFEGRILDLSL</sequence>
<name>A0A2S9Q3F9_9HYPH</name>
<dbReference type="OrthoDB" id="9805385at2"/>
<dbReference type="GO" id="GO:0003677">
    <property type="term" value="F:DNA binding"/>
    <property type="evidence" value="ECO:0007669"/>
    <property type="project" value="UniProtKB-KW"/>
</dbReference>